<accession>A0A0U4FGI7</accession>
<dbReference type="Gene3D" id="1.20.1250.20">
    <property type="entry name" value="MFS general substrate transporter like domains"/>
    <property type="match status" value="1"/>
</dbReference>
<dbReference type="RefSeq" id="WP_068446590.1">
    <property type="nucleotide sequence ID" value="NZ_CP013862.1"/>
</dbReference>
<dbReference type="STRING" id="1472767.AOX59_14275"/>
<feature type="domain" description="Major facilitator superfamily (MFS) profile" evidence="7">
    <location>
        <begin position="13"/>
        <end position="397"/>
    </location>
</feature>
<feature type="transmembrane region" description="Helical" evidence="6">
    <location>
        <begin position="255"/>
        <end position="274"/>
    </location>
</feature>
<dbReference type="OrthoDB" id="9797740at2"/>
<evidence type="ECO:0000256" key="6">
    <source>
        <dbReference type="SAM" id="Phobius"/>
    </source>
</evidence>
<sequence length="422" mass="44769">MGIYQFEDLKRYNQILLVIGIIVIAFNLRAAITSVGPLANVIGDDLGLASWSVGILTSLPLIAFAVMSPIAPKLGNKYSNEIVLINGMVVLFIGILARSVPMPVFLFGGTLLIGVGIAVSNVLLPGIIKERFPNRVPLMTSVYSIAMGLVASLASGISVPLANNAGLGWEWSLAIWGLPAIAGIGIWVYFVKKRRAANEVSMHYVTASDVRMWKSRLAWEVAAFLGLQAFLYYVIIAWLPAILQDYGASSSTAGWMLSYAQFIGLPASLLPVLAGKIKSQSSLTVGVCLLATAGSAGLLFGQSNFIMIASVTLLGVSTGGLFPLALSFLGMRTEDAQQAAELSGMAQALGYFLAALGPIVLGSLNDITSSWQTPLIVLLTVSILMAVVGYGAGRNRTVEDEFRDMSGLEEESAGADMRSRNL</sequence>
<dbReference type="GO" id="GO:0022857">
    <property type="term" value="F:transmembrane transporter activity"/>
    <property type="evidence" value="ECO:0007669"/>
    <property type="project" value="InterPro"/>
</dbReference>
<dbReference type="PANTHER" id="PTHR23523:SF2">
    <property type="entry name" value="2-NITROIMIDAZOLE TRANSPORTER"/>
    <property type="match status" value="1"/>
</dbReference>
<keyword evidence="4 6" id="KW-1133">Transmembrane helix</keyword>
<dbReference type="InterPro" id="IPR052524">
    <property type="entry name" value="MFS_Cyanate_Porter"/>
</dbReference>
<evidence type="ECO:0000259" key="7">
    <source>
        <dbReference type="PROSITE" id="PS50850"/>
    </source>
</evidence>
<feature type="transmembrane region" description="Helical" evidence="6">
    <location>
        <begin position="281"/>
        <end position="300"/>
    </location>
</feature>
<evidence type="ECO:0000256" key="2">
    <source>
        <dbReference type="ARBA" id="ARBA00022448"/>
    </source>
</evidence>
<feature type="transmembrane region" description="Helical" evidence="6">
    <location>
        <begin position="373"/>
        <end position="393"/>
    </location>
</feature>
<evidence type="ECO:0000313" key="8">
    <source>
        <dbReference type="EMBL" id="ALX49629.1"/>
    </source>
</evidence>
<keyword evidence="3 6" id="KW-0812">Transmembrane</keyword>
<feature type="transmembrane region" description="Helical" evidence="6">
    <location>
        <begin position="48"/>
        <end position="66"/>
    </location>
</feature>
<evidence type="ECO:0000256" key="3">
    <source>
        <dbReference type="ARBA" id="ARBA00022692"/>
    </source>
</evidence>
<dbReference type="Proteomes" id="UP000050331">
    <property type="component" value="Chromosome"/>
</dbReference>
<keyword evidence="5 6" id="KW-0472">Membrane</keyword>
<dbReference type="PROSITE" id="PS50850">
    <property type="entry name" value="MFS"/>
    <property type="match status" value="1"/>
</dbReference>
<feature type="transmembrane region" description="Helical" evidence="6">
    <location>
        <begin position="78"/>
        <end position="97"/>
    </location>
</feature>
<name>A0A0U4FGI7_9BACI</name>
<dbReference type="SUPFAM" id="SSF103473">
    <property type="entry name" value="MFS general substrate transporter"/>
    <property type="match status" value="1"/>
</dbReference>
<dbReference type="InterPro" id="IPR011701">
    <property type="entry name" value="MFS"/>
</dbReference>
<feature type="transmembrane region" description="Helical" evidence="6">
    <location>
        <begin position="221"/>
        <end position="243"/>
    </location>
</feature>
<feature type="transmembrane region" description="Helical" evidence="6">
    <location>
        <begin position="306"/>
        <end position="330"/>
    </location>
</feature>
<dbReference type="AlphaFoldDB" id="A0A0U4FGI7"/>
<dbReference type="PANTHER" id="PTHR23523">
    <property type="match status" value="1"/>
</dbReference>
<dbReference type="EMBL" id="CP013862">
    <property type="protein sequence ID" value="ALX49629.1"/>
    <property type="molecule type" value="Genomic_DNA"/>
</dbReference>
<dbReference type="InterPro" id="IPR036259">
    <property type="entry name" value="MFS_trans_sf"/>
</dbReference>
<evidence type="ECO:0000256" key="1">
    <source>
        <dbReference type="ARBA" id="ARBA00004651"/>
    </source>
</evidence>
<organism evidence="8 9">
    <name type="scientific">Lentibacillus amyloliquefaciens</name>
    <dbReference type="NCBI Taxonomy" id="1472767"/>
    <lineage>
        <taxon>Bacteria</taxon>
        <taxon>Bacillati</taxon>
        <taxon>Bacillota</taxon>
        <taxon>Bacilli</taxon>
        <taxon>Bacillales</taxon>
        <taxon>Bacillaceae</taxon>
        <taxon>Lentibacillus</taxon>
    </lineage>
</organism>
<keyword evidence="2" id="KW-0813">Transport</keyword>
<dbReference type="InterPro" id="IPR020846">
    <property type="entry name" value="MFS_dom"/>
</dbReference>
<feature type="transmembrane region" description="Helical" evidence="6">
    <location>
        <begin position="342"/>
        <end position="361"/>
    </location>
</feature>
<dbReference type="GO" id="GO:0005886">
    <property type="term" value="C:plasma membrane"/>
    <property type="evidence" value="ECO:0007669"/>
    <property type="project" value="UniProtKB-SubCell"/>
</dbReference>
<feature type="transmembrane region" description="Helical" evidence="6">
    <location>
        <begin position="136"/>
        <end position="159"/>
    </location>
</feature>
<evidence type="ECO:0000256" key="5">
    <source>
        <dbReference type="ARBA" id="ARBA00023136"/>
    </source>
</evidence>
<evidence type="ECO:0000256" key="4">
    <source>
        <dbReference type="ARBA" id="ARBA00022989"/>
    </source>
</evidence>
<comment type="subcellular location">
    <subcellularLocation>
        <location evidence="1">Cell membrane</location>
        <topology evidence="1">Multi-pass membrane protein</topology>
    </subcellularLocation>
</comment>
<protein>
    <submittedName>
        <fullName evidence="8">Transporter</fullName>
    </submittedName>
</protein>
<feature type="transmembrane region" description="Helical" evidence="6">
    <location>
        <begin position="171"/>
        <end position="191"/>
    </location>
</feature>
<gene>
    <name evidence="8" type="ORF">AOX59_14275</name>
</gene>
<feature type="transmembrane region" description="Helical" evidence="6">
    <location>
        <begin position="103"/>
        <end position="124"/>
    </location>
</feature>
<feature type="transmembrane region" description="Helical" evidence="6">
    <location>
        <begin position="12"/>
        <end position="36"/>
    </location>
</feature>
<proteinExistence type="predicted"/>
<dbReference type="CDD" id="cd17339">
    <property type="entry name" value="MFS_NIMT_CynX_like"/>
    <property type="match status" value="1"/>
</dbReference>
<dbReference type="KEGG" id="lao:AOX59_14275"/>
<reference evidence="8 9" key="1">
    <citation type="submission" date="2016-01" db="EMBL/GenBank/DDBJ databases">
        <title>Complete genome sequence of strain Lentibacillus amyloliquefaciens LAM0015T isolated from saline sediment.</title>
        <authorList>
            <person name="Wang J.-L."/>
            <person name="He M.-X."/>
        </authorList>
    </citation>
    <scope>NUCLEOTIDE SEQUENCE [LARGE SCALE GENOMIC DNA]</scope>
    <source>
        <strain evidence="8 9">LAM0015</strain>
    </source>
</reference>
<evidence type="ECO:0000313" key="9">
    <source>
        <dbReference type="Proteomes" id="UP000050331"/>
    </source>
</evidence>
<keyword evidence="9" id="KW-1185">Reference proteome</keyword>
<dbReference type="Pfam" id="PF07690">
    <property type="entry name" value="MFS_1"/>
    <property type="match status" value="1"/>
</dbReference>